<keyword evidence="4" id="KW-0804">Transcription</keyword>
<organism evidence="6 7">
    <name type="scientific">Denitrobaculum tricleocarpae</name>
    <dbReference type="NCBI Taxonomy" id="2591009"/>
    <lineage>
        <taxon>Bacteria</taxon>
        <taxon>Pseudomonadati</taxon>
        <taxon>Pseudomonadota</taxon>
        <taxon>Alphaproteobacteria</taxon>
        <taxon>Rhodospirillales</taxon>
        <taxon>Rhodospirillaceae</taxon>
        <taxon>Denitrobaculum</taxon>
    </lineage>
</organism>
<keyword evidence="7" id="KW-1185">Reference proteome</keyword>
<dbReference type="EMBL" id="VHSH01000014">
    <property type="protein sequence ID" value="TQV71300.1"/>
    <property type="molecule type" value="Genomic_DNA"/>
</dbReference>
<dbReference type="CDD" id="cd08432">
    <property type="entry name" value="PBP2_GcdR_TrpI_HvrB_AmpR_like"/>
    <property type="match status" value="1"/>
</dbReference>
<proteinExistence type="inferred from homology"/>
<evidence type="ECO:0000313" key="6">
    <source>
        <dbReference type="EMBL" id="TQV71300.1"/>
    </source>
</evidence>
<evidence type="ECO:0000259" key="5">
    <source>
        <dbReference type="PROSITE" id="PS50931"/>
    </source>
</evidence>
<evidence type="ECO:0000256" key="1">
    <source>
        <dbReference type="ARBA" id="ARBA00009437"/>
    </source>
</evidence>
<reference evidence="6 7" key="1">
    <citation type="submission" date="2019-06" db="EMBL/GenBank/DDBJ databases">
        <title>Whole genome sequence for Rhodospirillaceae sp. R148.</title>
        <authorList>
            <person name="Wang G."/>
        </authorList>
    </citation>
    <scope>NUCLEOTIDE SEQUENCE [LARGE SCALE GENOMIC DNA]</scope>
    <source>
        <strain evidence="6 7">R148</strain>
    </source>
</reference>
<dbReference type="InterPro" id="IPR058163">
    <property type="entry name" value="LysR-type_TF_proteobact-type"/>
</dbReference>
<name>A0A545T256_9PROT</name>
<keyword evidence="2" id="KW-0805">Transcription regulation</keyword>
<dbReference type="PANTHER" id="PTHR30537">
    <property type="entry name" value="HTH-TYPE TRANSCRIPTIONAL REGULATOR"/>
    <property type="match status" value="1"/>
</dbReference>
<dbReference type="Gene3D" id="1.10.10.10">
    <property type="entry name" value="Winged helix-like DNA-binding domain superfamily/Winged helix DNA-binding domain"/>
    <property type="match status" value="1"/>
</dbReference>
<dbReference type="RefSeq" id="WP_142899593.1">
    <property type="nucleotide sequence ID" value="NZ_ML660065.1"/>
</dbReference>
<dbReference type="InterPro" id="IPR036388">
    <property type="entry name" value="WH-like_DNA-bd_sf"/>
</dbReference>
<gene>
    <name evidence="6" type="ORF">FKG95_27075</name>
</gene>
<dbReference type="SUPFAM" id="SSF46785">
    <property type="entry name" value="Winged helix' DNA-binding domain"/>
    <property type="match status" value="1"/>
</dbReference>
<accession>A0A545T256</accession>
<dbReference type="Pfam" id="PF03466">
    <property type="entry name" value="LysR_substrate"/>
    <property type="match status" value="1"/>
</dbReference>
<dbReference type="GO" id="GO:0006351">
    <property type="term" value="P:DNA-templated transcription"/>
    <property type="evidence" value="ECO:0007669"/>
    <property type="project" value="TreeGrafter"/>
</dbReference>
<evidence type="ECO:0000313" key="7">
    <source>
        <dbReference type="Proteomes" id="UP000315252"/>
    </source>
</evidence>
<dbReference type="GO" id="GO:0043565">
    <property type="term" value="F:sequence-specific DNA binding"/>
    <property type="evidence" value="ECO:0007669"/>
    <property type="project" value="TreeGrafter"/>
</dbReference>
<dbReference type="InterPro" id="IPR005119">
    <property type="entry name" value="LysR_subst-bd"/>
</dbReference>
<sequence length="296" mass="32197">MKDLPLNALRAFAAVYECGGVRPAARLLDIAHSSVSRHLRELEAWLGVELMEKRDGHRSLAFTAAGEALGRSSVASLRDLSAAVTRLREQRKGNGITIETTPSIAARWLLPRLPALEAAHPWIEVSVVVEQRLTALADGGVDFSIRMGNGPWQGFACDPLMDDALYPVVGRSLWNQHAKSLGAGKTDDVRLIHDRDPHAAWQLWQAHYPLAASDLRSGPRFASSDLVLRAAAQSQGMALARDRLARDDVAAGTLIRPFGGQQVTLPDAYWILRDPSTPERVAVTAAIAWLKQEAAA</sequence>
<dbReference type="InterPro" id="IPR036390">
    <property type="entry name" value="WH_DNA-bd_sf"/>
</dbReference>
<dbReference type="AlphaFoldDB" id="A0A545T256"/>
<dbReference type="InterPro" id="IPR000847">
    <property type="entry name" value="LysR_HTH_N"/>
</dbReference>
<feature type="domain" description="HTH lysR-type" evidence="5">
    <location>
        <begin position="4"/>
        <end position="61"/>
    </location>
</feature>
<protein>
    <submittedName>
        <fullName evidence="6">LysR family transcriptional regulator</fullName>
    </submittedName>
</protein>
<comment type="similarity">
    <text evidence="1">Belongs to the LysR transcriptional regulatory family.</text>
</comment>
<dbReference type="Proteomes" id="UP000315252">
    <property type="component" value="Unassembled WGS sequence"/>
</dbReference>
<dbReference type="SUPFAM" id="SSF53850">
    <property type="entry name" value="Periplasmic binding protein-like II"/>
    <property type="match status" value="1"/>
</dbReference>
<comment type="caution">
    <text evidence="6">The sequence shown here is derived from an EMBL/GenBank/DDBJ whole genome shotgun (WGS) entry which is preliminary data.</text>
</comment>
<dbReference type="PROSITE" id="PS50931">
    <property type="entry name" value="HTH_LYSR"/>
    <property type="match status" value="1"/>
</dbReference>
<evidence type="ECO:0000256" key="2">
    <source>
        <dbReference type="ARBA" id="ARBA00023015"/>
    </source>
</evidence>
<dbReference type="Pfam" id="PF00126">
    <property type="entry name" value="HTH_1"/>
    <property type="match status" value="1"/>
</dbReference>
<evidence type="ECO:0000256" key="4">
    <source>
        <dbReference type="ARBA" id="ARBA00023163"/>
    </source>
</evidence>
<keyword evidence="3" id="KW-0238">DNA-binding</keyword>
<dbReference type="PANTHER" id="PTHR30537:SF79">
    <property type="entry name" value="TRANSCRIPTIONAL REGULATOR-RELATED"/>
    <property type="match status" value="1"/>
</dbReference>
<evidence type="ECO:0000256" key="3">
    <source>
        <dbReference type="ARBA" id="ARBA00023125"/>
    </source>
</evidence>
<dbReference type="Gene3D" id="3.40.190.10">
    <property type="entry name" value="Periplasmic binding protein-like II"/>
    <property type="match status" value="2"/>
</dbReference>
<dbReference type="GO" id="GO:0003700">
    <property type="term" value="F:DNA-binding transcription factor activity"/>
    <property type="evidence" value="ECO:0007669"/>
    <property type="project" value="InterPro"/>
</dbReference>
<dbReference type="OrthoDB" id="9813056at2"/>